<reference evidence="1" key="1">
    <citation type="submission" date="2022-01" db="EMBL/GenBank/DDBJ databases">
        <authorList>
            <person name="King R."/>
        </authorList>
    </citation>
    <scope>NUCLEOTIDE SEQUENCE</scope>
</reference>
<keyword evidence="2" id="KW-1185">Reference proteome</keyword>
<proteinExistence type="predicted"/>
<evidence type="ECO:0000313" key="1">
    <source>
        <dbReference type="EMBL" id="CAH1407792.1"/>
    </source>
</evidence>
<accession>A0A9P0HT55</accession>
<organism evidence="1 2">
    <name type="scientific">Nezara viridula</name>
    <name type="common">Southern green stink bug</name>
    <name type="synonym">Cimex viridulus</name>
    <dbReference type="NCBI Taxonomy" id="85310"/>
    <lineage>
        <taxon>Eukaryota</taxon>
        <taxon>Metazoa</taxon>
        <taxon>Ecdysozoa</taxon>
        <taxon>Arthropoda</taxon>
        <taxon>Hexapoda</taxon>
        <taxon>Insecta</taxon>
        <taxon>Pterygota</taxon>
        <taxon>Neoptera</taxon>
        <taxon>Paraneoptera</taxon>
        <taxon>Hemiptera</taxon>
        <taxon>Heteroptera</taxon>
        <taxon>Panheteroptera</taxon>
        <taxon>Pentatomomorpha</taxon>
        <taxon>Pentatomoidea</taxon>
        <taxon>Pentatomidae</taxon>
        <taxon>Pentatominae</taxon>
        <taxon>Nezara</taxon>
    </lineage>
</organism>
<dbReference type="EMBL" id="OV725083">
    <property type="protein sequence ID" value="CAH1407792.1"/>
    <property type="molecule type" value="Genomic_DNA"/>
</dbReference>
<name>A0A9P0HT55_NEZVI</name>
<gene>
    <name evidence="1" type="ORF">NEZAVI_LOCUS15426</name>
</gene>
<protein>
    <submittedName>
        <fullName evidence="1">Uncharacterized protein</fullName>
    </submittedName>
</protein>
<evidence type="ECO:0000313" key="2">
    <source>
        <dbReference type="Proteomes" id="UP001152798"/>
    </source>
</evidence>
<sequence>MLVQYFQSLFQCLSFHFDVSSFWSSFCGILVPGNVLCLSEEFDSLLYKLVGTRQAEV</sequence>
<dbReference type="Proteomes" id="UP001152798">
    <property type="component" value="Chromosome 7"/>
</dbReference>
<dbReference type="AlphaFoldDB" id="A0A9P0HT55"/>